<dbReference type="InParanoid" id="A0A7N4V5E0"/>
<dbReference type="Gene3D" id="4.10.760.10">
    <property type="entry name" value="Agouti domain"/>
    <property type="match status" value="1"/>
</dbReference>
<feature type="disulfide bond" evidence="11">
    <location>
        <begin position="135"/>
        <end position="142"/>
    </location>
</feature>
<dbReference type="FunFam" id="4.10.760.10:FF:000003">
    <property type="entry name" value="Agouti-related peptide 2"/>
    <property type="match status" value="1"/>
</dbReference>
<dbReference type="GO" id="GO:0005184">
    <property type="term" value="F:neuropeptide hormone activity"/>
    <property type="evidence" value="ECO:0007669"/>
    <property type="project" value="TreeGrafter"/>
</dbReference>
<dbReference type="GO" id="GO:0005615">
    <property type="term" value="C:extracellular space"/>
    <property type="evidence" value="ECO:0007669"/>
    <property type="project" value="TreeGrafter"/>
</dbReference>
<dbReference type="OrthoDB" id="9942042at2759"/>
<dbReference type="GO" id="GO:0008343">
    <property type="term" value="P:adult feeding behavior"/>
    <property type="evidence" value="ECO:0007669"/>
    <property type="project" value="TreeGrafter"/>
</dbReference>
<protein>
    <recommendedName>
        <fullName evidence="10">Agouti-related protein</fullName>
    </recommendedName>
</protein>
<dbReference type="SUPFAM" id="SSF57055">
    <property type="entry name" value="Agouti-related protein"/>
    <property type="match status" value="1"/>
</dbReference>
<dbReference type="PROSITE" id="PS51150">
    <property type="entry name" value="AGOUTI_2"/>
    <property type="match status" value="1"/>
</dbReference>
<keyword evidence="6 11" id="KW-1015">Disulfide bond</keyword>
<feature type="disulfide bond" evidence="11">
    <location>
        <begin position="112"/>
        <end position="127"/>
    </location>
</feature>
<dbReference type="PANTHER" id="PTHR16551">
    <property type="entry name" value="AGOUTI RELATED"/>
    <property type="match status" value="1"/>
</dbReference>
<evidence type="ECO:0000256" key="6">
    <source>
        <dbReference type="ARBA" id="ARBA00023157"/>
    </source>
</evidence>
<dbReference type="GO" id="GO:2000253">
    <property type="term" value="P:positive regulation of feeding behavior"/>
    <property type="evidence" value="ECO:0007669"/>
    <property type="project" value="TreeGrafter"/>
</dbReference>
<keyword evidence="4" id="KW-0960">Knottin</keyword>
<dbReference type="SMART" id="SM00792">
    <property type="entry name" value="Agouti"/>
    <property type="match status" value="1"/>
</dbReference>
<gene>
    <name evidence="14" type="primary">AGRP</name>
</gene>
<evidence type="ECO:0000259" key="13">
    <source>
        <dbReference type="PROSITE" id="PS51150"/>
    </source>
</evidence>
<keyword evidence="15" id="KW-1185">Reference proteome</keyword>
<dbReference type="InterPro" id="IPR036836">
    <property type="entry name" value="Agouti_dom_sf"/>
</dbReference>
<sequence length="156" mass="16997">MFSQCLCQTMLNALLLSWAVLQGFPTTLGAQSTRQYPDAIGSRLSRSSQALYPGLLHSAPDTSLGLSGPGIQPELEQMASELAEESLLQDPEALAPGVPGPMSREDRSPRRCVRLLESCLGHQVPCCDPCATCYCRFFNSFCYCRKLGASYPCSRN</sequence>
<dbReference type="InterPro" id="IPR007733">
    <property type="entry name" value="Agouti"/>
</dbReference>
<dbReference type="InterPro" id="IPR027300">
    <property type="entry name" value="Agouti_dom"/>
</dbReference>
<dbReference type="GeneTree" id="ENSGT00940000154258"/>
<dbReference type="CTD" id="181"/>
<evidence type="ECO:0000313" key="15">
    <source>
        <dbReference type="Proteomes" id="UP000007648"/>
    </source>
</evidence>
<feature type="domain" description="Agouti" evidence="13">
    <location>
        <begin position="112"/>
        <end position="153"/>
    </location>
</feature>
<dbReference type="Pfam" id="PF05039">
    <property type="entry name" value="Agouti"/>
    <property type="match status" value="1"/>
</dbReference>
<evidence type="ECO:0000256" key="9">
    <source>
        <dbReference type="ARBA" id="ARBA00065157"/>
    </source>
</evidence>
<evidence type="ECO:0000256" key="10">
    <source>
        <dbReference type="ARBA" id="ARBA00068128"/>
    </source>
</evidence>
<evidence type="ECO:0000256" key="1">
    <source>
        <dbReference type="ARBA" id="ARBA00004613"/>
    </source>
</evidence>
<evidence type="ECO:0000256" key="4">
    <source>
        <dbReference type="ARBA" id="ARBA00022854"/>
    </source>
</evidence>
<dbReference type="OMA" id="SWAMLQG"/>
<feature type="disulfide bond" evidence="11">
    <location>
        <begin position="126"/>
        <end position="144"/>
    </location>
</feature>
<accession>A0A7N4V5E0</accession>
<evidence type="ECO:0000256" key="3">
    <source>
        <dbReference type="ARBA" id="ARBA00022729"/>
    </source>
</evidence>
<comment type="caution">
    <text evidence="11">Lacks conserved residue(s) required for the propagation of feature annotation.</text>
</comment>
<dbReference type="Proteomes" id="UP000007648">
    <property type="component" value="Unassembled WGS sequence"/>
</dbReference>
<evidence type="ECO:0000256" key="8">
    <source>
        <dbReference type="ARBA" id="ARBA00056588"/>
    </source>
</evidence>
<dbReference type="PROSITE" id="PS60024">
    <property type="entry name" value="AGOUTI_1"/>
    <property type="match status" value="1"/>
</dbReference>
<dbReference type="GO" id="GO:0070996">
    <property type="term" value="F:type 1 melanocortin receptor binding"/>
    <property type="evidence" value="ECO:0007669"/>
    <property type="project" value="TreeGrafter"/>
</dbReference>
<dbReference type="PANTHER" id="PTHR16551:SF4">
    <property type="entry name" value="AGOUTI-RELATED PROTEIN"/>
    <property type="match status" value="1"/>
</dbReference>
<dbReference type="KEGG" id="shr:105749112"/>
<reference evidence="14" key="2">
    <citation type="submission" date="2025-08" db="UniProtKB">
        <authorList>
            <consortium name="Ensembl"/>
        </authorList>
    </citation>
    <scope>IDENTIFICATION</scope>
</reference>
<evidence type="ECO:0000256" key="11">
    <source>
        <dbReference type="PROSITE-ProRule" id="PRU00494"/>
    </source>
</evidence>
<evidence type="ECO:0000256" key="7">
    <source>
        <dbReference type="ARBA" id="ARBA00023769"/>
    </source>
</evidence>
<dbReference type="GO" id="GO:0007218">
    <property type="term" value="P:neuropeptide signaling pathway"/>
    <property type="evidence" value="ECO:0007669"/>
    <property type="project" value="TreeGrafter"/>
</dbReference>
<evidence type="ECO:0000256" key="12">
    <source>
        <dbReference type="SAM" id="SignalP"/>
    </source>
</evidence>
<feature type="disulfide bond" evidence="11">
    <location>
        <begin position="119"/>
        <end position="133"/>
    </location>
</feature>
<dbReference type="RefSeq" id="XP_012395766.2">
    <property type="nucleotide sequence ID" value="XM_012540312.3"/>
</dbReference>
<evidence type="ECO:0000256" key="5">
    <source>
        <dbReference type="ARBA" id="ARBA00023034"/>
    </source>
</evidence>
<feature type="signal peptide" evidence="12">
    <location>
        <begin position="1"/>
        <end position="29"/>
    </location>
</feature>
<comment type="subcellular location">
    <subcellularLocation>
        <location evidence="7">Golgi apparatus lumen</location>
    </subcellularLocation>
    <subcellularLocation>
        <location evidence="1">Secreted</location>
    </subcellularLocation>
</comment>
<comment type="subunit">
    <text evidence="9">Interacts with melanocortin receptors MC3R, MC4R and MC5R.</text>
</comment>
<dbReference type="Ensembl" id="ENSSHAT00000048648.1">
    <property type="protein sequence ID" value="ENSSHAP00000040614.1"/>
    <property type="gene ID" value="ENSSHAG00000013664.2"/>
</dbReference>
<dbReference type="GeneID" id="105749112"/>
<dbReference type="AlphaFoldDB" id="A0A7N4V5E0"/>
<name>A0A7N4V5E0_SARHA</name>
<proteinExistence type="predicted"/>
<keyword evidence="5" id="KW-0333">Golgi apparatus</keyword>
<keyword evidence="3 12" id="KW-0732">Signal</keyword>
<reference evidence="14 15" key="1">
    <citation type="journal article" date="2011" name="Proc. Natl. Acad. Sci. U.S.A.">
        <title>Genetic diversity and population structure of the endangered marsupial Sarcophilus harrisii (Tasmanian devil).</title>
        <authorList>
            <person name="Miller W."/>
            <person name="Hayes V.M."/>
            <person name="Ratan A."/>
            <person name="Petersen D.C."/>
            <person name="Wittekindt N.E."/>
            <person name="Miller J."/>
            <person name="Walenz B."/>
            <person name="Knight J."/>
            <person name="Qi J."/>
            <person name="Zhao F."/>
            <person name="Wang Q."/>
            <person name="Bedoya-Reina O.C."/>
            <person name="Katiyar N."/>
            <person name="Tomsho L.P."/>
            <person name="Kasson L.M."/>
            <person name="Hardie R.A."/>
            <person name="Woodbridge P."/>
            <person name="Tindall E.A."/>
            <person name="Bertelsen M.F."/>
            <person name="Dixon D."/>
            <person name="Pyecroft S."/>
            <person name="Helgen K.M."/>
            <person name="Lesk A.M."/>
            <person name="Pringle T.H."/>
            <person name="Patterson N."/>
            <person name="Zhang Y."/>
            <person name="Kreiss A."/>
            <person name="Woods G.M."/>
            <person name="Jones M.E."/>
            <person name="Schuster S.C."/>
        </authorList>
    </citation>
    <scope>NUCLEOTIDE SEQUENCE [LARGE SCALE GENOMIC DNA]</scope>
</reference>
<comment type="function">
    <text evidence="8">Plays a role in weight homeostasis. Involved in the control of feeding behavior through the central melanocortin system. Acts as alpha melanocyte-stimulating hormone antagonist by inhibiting cAMP production mediated by stimulation of melanocortin receptors within the hypothalamus and adrenal gland. Has very low activity with MC5R. Is an inverse agonist for MC3R and MC4R being able to suppress their constitutive activity. It promotes MC3R and MC4R endocytosis in an arrestin-dependent manner.</text>
</comment>
<dbReference type="GO" id="GO:0009755">
    <property type="term" value="P:hormone-mediated signaling pathway"/>
    <property type="evidence" value="ECO:0007669"/>
    <property type="project" value="InterPro"/>
</dbReference>
<dbReference type="FunCoup" id="A0A7N4V5E0">
    <property type="interactions" value="79"/>
</dbReference>
<keyword evidence="2" id="KW-0964">Secreted</keyword>
<evidence type="ECO:0000256" key="2">
    <source>
        <dbReference type="ARBA" id="ARBA00022525"/>
    </source>
</evidence>
<organism evidence="14 15">
    <name type="scientific">Sarcophilus harrisii</name>
    <name type="common">Tasmanian devil</name>
    <name type="synonym">Sarcophilus laniarius</name>
    <dbReference type="NCBI Taxonomy" id="9305"/>
    <lineage>
        <taxon>Eukaryota</taxon>
        <taxon>Metazoa</taxon>
        <taxon>Chordata</taxon>
        <taxon>Craniata</taxon>
        <taxon>Vertebrata</taxon>
        <taxon>Euteleostomi</taxon>
        <taxon>Mammalia</taxon>
        <taxon>Metatheria</taxon>
        <taxon>Dasyuromorphia</taxon>
        <taxon>Dasyuridae</taxon>
        <taxon>Sarcophilus</taxon>
    </lineage>
</organism>
<reference evidence="14" key="3">
    <citation type="submission" date="2025-09" db="UniProtKB">
        <authorList>
            <consortium name="Ensembl"/>
        </authorList>
    </citation>
    <scope>IDENTIFICATION</scope>
</reference>
<evidence type="ECO:0000313" key="14">
    <source>
        <dbReference type="Ensembl" id="ENSSHAP00000040614.1"/>
    </source>
</evidence>
<dbReference type="GO" id="GO:0005796">
    <property type="term" value="C:Golgi lumen"/>
    <property type="evidence" value="ECO:0007669"/>
    <property type="project" value="UniProtKB-SubCell"/>
</dbReference>
<feature type="chain" id="PRO_5029627851" description="Agouti-related protein" evidence="12">
    <location>
        <begin position="30"/>
        <end position="156"/>
    </location>
</feature>